<evidence type="ECO:0000256" key="1">
    <source>
        <dbReference type="ARBA" id="ARBA00004496"/>
    </source>
</evidence>
<proteinExistence type="inferred from homology"/>
<comment type="subcellular location">
    <subcellularLocation>
        <location evidence="1">Cytoplasm</location>
    </subcellularLocation>
</comment>
<evidence type="ECO:0000256" key="7">
    <source>
        <dbReference type="SAM" id="Phobius"/>
    </source>
</evidence>
<keyword evidence="9" id="KW-1185">Reference proteome</keyword>
<feature type="repeat" description="TPR" evidence="6">
    <location>
        <begin position="290"/>
        <end position="323"/>
    </location>
</feature>
<dbReference type="SMART" id="SM00671">
    <property type="entry name" value="SEL1"/>
    <property type="match status" value="2"/>
</dbReference>
<reference evidence="9" key="2">
    <citation type="submission" date="2011-02" db="EMBL/GenBank/DDBJ databases">
        <title>The complete genome of Fluviicola taffensis DSM 16823.</title>
        <authorList>
            <consortium name="US DOE Joint Genome Institute (JGI-PGF)"/>
            <person name="Lucas S."/>
            <person name="Copeland A."/>
            <person name="Lapidus A."/>
            <person name="Bruce D."/>
            <person name="Goodwin L."/>
            <person name="Pitluck S."/>
            <person name="Kyrpides N."/>
            <person name="Mavromatis K."/>
            <person name="Ivanova N."/>
            <person name="Mikhailova N."/>
            <person name="Pagani I."/>
            <person name="Chertkov O."/>
            <person name="Detter J.C."/>
            <person name="Han C."/>
            <person name="Tapia R."/>
            <person name="Land M."/>
            <person name="Hauser L."/>
            <person name="Markowitz V."/>
            <person name="Cheng J.-F."/>
            <person name="Hugenholtz P."/>
            <person name="Woyke T."/>
            <person name="Wu D."/>
            <person name="Tindall B."/>
            <person name="Pomrenke H.G."/>
            <person name="Brambilla E."/>
            <person name="Klenk H.-P."/>
            <person name="Eisen J.A."/>
        </authorList>
    </citation>
    <scope>NUCLEOTIDE SEQUENCE [LARGE SCALE GENOMIC DNA]</scope>
    <source>
        <strain evidence="9">DSM 16823 / RW262 / RW262</strain>
    </source>
</reference>
<feature type="repeat" description="TPR" evidence="6">
    <location>
        <begin position="210"/>
        <end position="243"/>
    </location>
</feature>
<feature type="repeat" description="TPR" evidence="6">
    <location>
        <begin position="250"/>
        <end position="283"/>
    </location>
</feature>
<dbReference type="PANTHER" id="PTHR46630">
    <property type="entry name" value="TETRATRICOPEPTIDE REPEAT PROTEIN 29"/>
    <property type="match status" value="1"/>
</dbReference>
<dbReference type="InterPro" id="IPR051476">
    <property type="entry name" value="Bac_ResReg_Asp_Phosphatase"/>
</dbReference>
<dbReference type="PANTHER" id="PTHR46630:SF1">
    <property type="entry name" value="TETRATRICOPEPTIDE REPEAT PROTEIN 29"/>
    <property type="match status" value="1"/>
</dbReference>
<keyword evidence="4 6" id="KW-0802">TPR repeat</keyword>
<dbReference type="STRING" id="755732.Fluta_2396"/>
<dbReference type="Gene3D" id="1.25.40.10">
    <property type="entry name" value="Tetratricopeptide repeat domain"/>
    <property type="match status" value="1"/>
</dbReference>
<dbReference type="InterPro" id="IPR006597">
    <property type="entry name" value="Sel1-like"/>
</dbReference>
<evidence type="ECO:0000313" key="8">
    <source>
        <dbReference type="EMBL" id="AEA44382.1"/>
    </source>
</evidence>
<dbReference type="OrthoDB" id="1090267at2"/>
<keyword evidence="7" id="KW-1133">Transmembrane helix</keyword>
<evidence type="ECO:0000256" key="4">
    <source>
        <dbReference type="ARBA" id="ARBA00022803"/>
    </source>
</evidence>
<dbReference type="PROSITE" id="PS50005">
    <property type="entry name" value="TPR"/>
    <property type="match status" value="3"/>
</dbReference>
<organism evidence="8 9">
    <name type="scientific">Fluviicola taffensis (strain DSM 16823 / NCIMB 13979 / RW262)</name>
    <dbReference type="NCBI Taxonomy" id="755732"/>
    <lineage>
        <taxon>Bacteria</taxon>
        <taxon>Pseudomonadati</taxon>
        <taxon>Bacteroidota</taxon>
        <taxon>Flavobacteriia</taxon>
        <taxon>Flavobacteriales</taxon>
        <taxon>Crocinitomicaceae</taxon>
        <taxon>Fluviicola</taxon>
    </lineage>
</organism>
<comment type="similarity">
    <text evidence="5">Belongs to the Rap family.</text>
</comment>
<keyword evidence="7" id="KW-0472">Membrane</keyword>
<dbReference type="KEGG" id="fte:Fluta_2396"/>
<dbReference type="Pfam" id="PF13181">
    <property type="entry name" value="TPR_8"/>
    <property type="match status" value="1"/>
</dbReference>
<keyword evidence="7" id="KW-0812">Transmembrane</keyword>
<dbReference type="HOGENOM" id="CLU_635773_0_0_10"/>
<dbReference type="AlphaFoldDB" id="F2ICD6"/>
<keyword evidence="3" id="KW-0677">Repeat</keyword>
<dbReference type="GO" id="GO:0005737">
    <property type="term" value="C:cytoplasm"/>
    <property type="evidence" value="ECO:0007669"/>
    <property type="project" value="UniProtKB-SubCell"/>
</dbReference>
<reference evidence="8 9" key="1">
    <citation type="journal article" date="2011" name="Stand. Genomic Sci.">
        <title>Complete genome sequence of the gliding freshwater bacterium Fluviicola taffensis type strain (RW262).</title>
        <authorList>
            <person name="Woyke T."/>
            <person name="Chertkov O."/>
            <person name="Lapidus A."/>
            <person name="Nolan M."/>
            <person name="Lucas S."/>
            <person name="Del Rio T.G."/>
            <person name="Tice H."/>
            <person name="Cheng J.F."/>
            <person name="Tapia R."/>
            <person name="Han C."/>
            <person name="Goodwin L."/>
            <person name="Pitluck S."/>
            <person name="Liolios K."/>
            <person name="Pagani I."/>
            <person name="Ivanova N."/>
            <person name="Huntemann M."/>
            <person name="Mavromatis K."/>
            <person name="Mikhailova N."/>
            <person name="Pati A."/>
            <person name="Chen A."/>
            <person name="Palaniappan K."/>
            <person name="Land M."/>
            <person name="Hauser L."/>
            <person name="Brambilla E.M."/>
            <person name="Rohde M."/>
            <person name="Mwirichia R."/>
            <person name="Sikorski J."/>
            <person name="Tindall B.J."/>
            <person name="Goker M."/>
            <person name="Bristow J."/>
            <person name="Eisen J.A."/>
            <person name="Markowitz V."/>
            <person name="Hugenholtz P."/>
            <person name="Klenk H.P."/>
            <person name="Kyrpides N.C."/>
        </authorList>
    </citation>
    <scope>NUCLEOTIDE SEQUENCE [LARGE SCALE GENOMIC DNA]</scope>
    <source>
        <strain evidence="9">DSM 16823 / RW262 / RW262</strain>
    </source>
</reference>
<dbReference type="SMART" id="SM00028">
    <property type="entry name" value="TPR"/>
    <property type="match status" value="4"/>
</dbReference>
<feature type="transmembrane region" description="Helical" evidence="7">
    <location>
        <begin position="402"/>
        <end position="421"/>
    </location>
</feature>
<gene>
    <name evidence="8" type="ordered locus">Fluta_2396</name>
</gene>
<dbReference type="Pfam" id="PF13424">
    <property type="entry name" value="TPR_12"/>
    <property type="match status" value="1"/>
</dbReference>
<protein>
    <submittedName>
        <fullName evidence="8">Tetratricopeptide TPR_1 repeat-containing protein</fullName>
    </submittedName>
</protein>
<evidence type="ECO:0000256" key="3">
    <source>
        <dbReference type="ARBA" id="ARBA00022737"/>
    </source>
</evidence>
<name>F2ICD6_FLUTR</name>
<keyword evidence="2" id="KW-0963">Cytoplasm</keyword>
<dbReference type="EMBL" id="CP002542">
    <property type="protein sequence ID" value="AEA44382.1"/>
    <property type="molecule type" value="Genomic_DNA"/>
</dbReference>
<evidence type="ECO:0000256" key="5">
    <source>
        <dbReference type="ARBA" id="ARBA00038253"/>
    </source>
</evidence>
<evidence type="ECO:0000256" key="2">
    <source>
        <dbReference type="ARBA" id="ARBA00022490"/>
    </source>
</evidence>
<dbReference type="Proteomes" id="UP000007463">
    <property type="component" value="Chromosome"/>
</dbReference>
<dbReference type="SUPFAM" id="SSF48452">
    <property type="entry name" value="TPR-like"/>
    <property type="match status" value="1"/>
</dbReference>
<dbReference type="InterPro" id="IPR011990">
    <property type="entry name" value="TPR-like_helical_dom_sf"/>
</dbReference>
<dbReference type="eggNOG" id="COG0457">
    <property type="taxonomic scope" value="Bacteria"/>
</dbReference>
<sequence precursor="true">MFGKMFFLHTMKTQLLNLIFLLFTISFSYSQSNDSKNQWSKLTNGSETERIEAAKQLSLYYQSESIDTLRIVGETIFFYGIDNHYQPAIEFGKITLAEFYVMNGRINDGIVMAKATLSNLQERGDLGLLSNVSRIISSGYRKLEDGNSAMLWAKKAIEYNKGNKESIDKTEGMISLAEAFLLQKKESKAIETYQDYISIATKSKNFRGLSSAYSRLGDIYRISGKLDLSESYFKKSFQMAKKTNLTSPKAHALNNLAIIYFEKGDTLNARLSFEKALTLREAVNDLKSISESYYNLGDYHFYIEQYSKALFWYKKSAEIARRNHLLKEEKDALLASANVYKKQSESVQEILCLEKVIALGNDIKLTQNADAEDLTNLQHEIWKTDFEQTKTKEIQKENSLKFYILLIISCSLAIALILVLVKLKKMKKSTN</sequence>
<accession>F2ICD6</accession>
<evidence type="ECO:0000313" key="9">
    <source>
        <dbReference type="Proteomes" id="UP000007463"/>
    </source>
</evidence>
<evidence type="ECO:0000256" key="6">
    <source>
        <dbReference type="PROSITE-ProRule" id="PRU00339"/>
    </source>
</evidence>
<dbReference type="InterPro" id="IPR019734">
    <property type="entry name" value="TPR_rpt"/>
</dbReference>